<organism evidence="1 2">
    <name type="scientific">Blastococcus saxobsidens</name>
    <dbReference type="NCBI Taxonomy" id="138336"/>
    <lineage>
        <taxon>Bacteria</taxon>
        <taxon>Bacillati</taxon>
        <taxon>Actinomycetota</taxon>
        <taxon>Actinomycetes</taxon>
        <taxon>Geodermatophilales</taxon>
        <taxon>Geodermatophilaceae</taxon>
        <taxon>Blastococcus</taxon>
    </lineage>
</organism>
<comment type="caution">
    <text evidence="1">The sequence shown here is derived from an EMBL/GenBank/DDBJ whole genome shotgun (WGS) entry which is preliminary data.</text>
</comment>
<accession>A0A4Q7Y937</accession>
<dbReference type="AlphaFoldDB" id="A0A4Q7Y937"/>
<evidence type="ECO:0000313" key="2">
    <source>
        <dbReference type="Proteomes" id="UP000292507"/>
    </source>
</evidence>
<dbReference type="Proteomes" id="UP000292507">
    <property type="component" value="Unassembled WGS sequence"/>
</dbReference>
<name>A0A4Q7Y937_9ACTN</name>
<dbReference type="RefSeq" id="WP_158657663.1">
    <property type="nucleotide sequence ID" value="NZ_POQT01000045.1"/>
</dbReference>
<keyword evidence="2" id="KW-1185">Reference proteome</keyword>
<sequence length="55" mass="5448">MTTTARRSGVASPPALPLGVFGVLAALGGLARPLAEPAGAIGYGLTSASRRRSAR</sequence>
<gene>
    <name evidence="1" type="ORF">BKA19_2749</name>
</gene>
<proteinExistence type="predicted"/>
<reference evidence="1 2" key="1">
    <citation type="submission" date="2019-02" db="EMBL/GenBank/DDBJ databases">
        <title>Sequencing the genomes of 1000 actinobacteria strains.</title>
        <authorList>
            <person name="Klenk H.-P."/>
        </authorList>
    </citation>
    <scope>NUCLEOTIDE SEQUENCE [LARGE SCALE GENOMIC DNA]</scope>
    <source>
        <strain evidence="1 2">DSM 44509</strain>
    </source>
</reference>
<dbReference type="EMBL" id="SHKV01000001">
    <property type="protein sequence ID" value="RZU33034.1"/>
    <property type="molecule type" value="Genomic_DNA"/>
</dbReference>
<evidence type="ECO:0000313" key="1">
    <source>
        <dbReference type="EMBL" id="RZU33034.1"/>
    </source>
</evidence>
<protein>
    <submittedName>
        <fullName evidence="1">Uncharacterized protein</fullName>
    </submittedName>
</protein>